<feature type="transmembrane region" description="Helical" evidence="9">
    <location>
        <begin position="62"/>
        <end position="80"/>
    </location>
</feature>
<feature type="compositionally biased region" description="Basic and acidic residues" evidence="10">
    <location>
        <begin position="135"/>
        <end position="159"/>
    </location>
</feature>
<dbReference type="InterPro" id="IPR055348">
    <property type="entry name" value="DctQ"/>
</dbReference>
<comment type="subcellular location">
    <subcellularLocation>
        <location evidence="1 9">Cell inner membrane</location>
        <topology evidence="1 9">Multi-pass membrane protein</topology>
    </subcellularLocation>
</comment>
<keyword evidence="13" id="KW-1185">Reference proteome</keyword>
<keyword evidence="3" id="KW-1003">Cell membrane</keyword>
<evidence type="ECO:0000256" key="8">
    <source>
        <dbReference type="ARBA" id="ARBA00038436"/>
    </source>
</evidence>
<keyword evidence="2 9" id="KW-0813">Transport</keyword>
<name>A0A0M6Y232_9HYPH</name>
<dbReference type="OrthoDB" id="4250245at2"/>
<comment type="subunit">
    <text evidence="9">The complex comprises the extracytoplasmic solute receptor protein and the two transmembrane proteins.</text>
</comment>
<gene>
    <name evidence="12" type="ORF">LAL4801_01316</name>
</gene>
<dbReference type="Proteomes" id="UP000048926">
    <property type="component" value="Unassembled WGS sequence"/>
</dbReference>
<dbReference type="GO" id="GO:0022857">
    <property type="term" value="F:transmembrane transporter activity"/>
    <property type="evidence" value="ECO:0007669"/>
    <property type="project" value="UniProtKB-UniRule"/>
</dbReference>
<evidence type="ECO:0000256" key="7">
    <source>
        <dbReference type="ARBA" id="ARBA00023136"/>
    </source>
</evidence>
<feature type="transmembrane region" description="Helical" evidence="9">
    <location>
        <begin position="333"/>
        <end position="357"/>
    </location>
</feature>
<protein>
    <recommendedName>
        <fullName evidence="9">TRAP transporter small permease protein</fullName>
    </recommendedName>
</protein>
<evidence type="ECO:0000313" key="13">
    <source>
        <dbReference type="Proteomes" id="UP000048926"/>
    </source>
</evidence>
<keyword evidence="7 9" id="KW-0472">Membrane</keyword>
<evidence type="ECO:0000259" key="11">
    <source>
        <dbReference type="Pfam" id="PF04290"/>
    </source>
</evidence>
<evidence type="ECO:0000256" key="4">
    <source>
        <dbReference type="ARBA" id="ARBA00022519"/>
    </source>
</evidence>
<evidence type="ECO:0000256" key="1">
    <source>
        <dbReference type="ARBA" id="ARBA00004429"/>
    </source>
</evidence>
<feature type="region of interest" description="Disordered" evidence="10">
    <location>
        <begin position="131"/>
        <end position="159"/>
    </location>
</feature>
<accession>A0A0M6Y232</accession>
<evidence type="ECO:0000256" key="10">
    <source>
        <dbReference type="SAM" id="MobiDB-lite"/>
    </source>
</evidence>
<evidence type="ECO:0000256" key="3">
    <source>
        <dbReference type="ARBA" id="ARBA00022475"/>
    </source>
</evidence>
<feature type="transmembrane region" description="Helical" evidence="9">
    <location>
        <begin position="12"/>
        <end position="28"/>
    </location>
</feature>
<proteinExistence type="inferred from homology"/>
<evidence type="ECO:0000256" key="5">
    <source>
        <dbReference type="ARBA" id="ARBA00022692"/>
    </source>
</evidence>
<dbReference type="PANTHER" id="PTHR35011:SF4">
    <property type="entry name" value="SLL1102 PROTEIN"/>
    <property type="match status" value="1"/>
</dbReference>
<dbReference type="Pfam" id="PF04290">
    <property type="entry name" value="DctQ"/>
    <property type="match status" value="1"/>
</dbReference>
<dbReference type="STRING" id="187304.B0E33_23625"/>
<feature type="transmembrane region" description="Helical" evidence="9">
    <location>
        <begin position="40"/>
        <end position="56"/>
    </location>
</feature>
<comment type="caution">
    <text evidence="9">Lacks conserved residue(s) required for the propagation of feature annotation.</text>
</comment>
<evidence type="ECO:0000313" key="12">
    <source>
        <dbReference type="EMBL" id="CTQ42879.1"/>
    </source>
</evidence>
<dbReference type="RefSeq" id="WP_055654943.1">
    <property type="nucleotide sequence ID" value="NZ_CXST01000001.1"/>
</dbReference>
<comment type="function">
    <text evidence="9">Part of the tripartite ATP-independent periplasmic (TRAP) transport system.</text>
</comment>
<evidence type="ECO:0000256" key="6">
    <source>
        <dbReference type="ARBA" id="ARBA00022989"/>
    </source>
</evidence>
<evidence type="ECO:0000256" key="2">
    <source>
        <dbReference type="ARBA" id="ARBA00022448"/>
    </source>
</evidence>
<organism evidence="12 13">
    <name type="scientific">Roseibium aggregatum</name>
    <dbReference type="NCBI Taxonomy" id="187304"/>
    <lineage>
        <taxon>Bacteria</taxon>
        <taxon>Pseudomonadati</taxon>
        <taxon>Pseudomonadota</taxon>
        <taxon>Alphaproteobacteria</taxon>
        <taxon>Hyphomicrobiales</taxon>
        <taxon>Stappiaceae</taxon>
        <taxon>Roseibium</taxon>
    </lineage>
</organism>
<dbReference type="PANTHER" id="PTHR35011">
    <property type="entry name" value="2,3-DIKETO-L-GULONATE TRAP TRANSPORTER SMALL PERMEASE PROTEIN YIAM"/>
    <property type="match status" value="1"/>
</dbReference>
<dbReference type="AlphaFoldDB" id="A0A0M6Y232"/>
<reference evidence="13" key="1">
    <citation type="submission" date="2015-07" db="EMBL/GenBank/DDBJ databases">
        <authorList>
            <person name="Rodrigo-Torres Lidia"/>
            <person name="Arahal R.David."/>
        </authorList>
    </citation>
    <scope>NUCLEOTIDE SEQUENCE [LARGE SCALE GENOMIC DNA]</scope>
    <source>
        <strain evidence="13">CECT 4801</strain>
    </source>
</reference>
<feature type="transmembrane region" description="Helical" evidence="9">
    <location>
        <begin position="416"/>
        <end position="434"/>
    </location>
</feature>
<evidence type="ECO:0000256" key="9">
    <source>
        <dbReference type="RuleBase" id="RU369079"/>
    </source>
</evidence>
<keyword evidence="4 9" id="KW-0997">Cell inner membrane</keyword>
<dbReference type="EMBL" id="CXST01000001">
    <property type="protein sequence ID" value="CTQ42879.1"/>
    <property type="molecule type" value="Genomic_DNA"/>
</dbReference>
<feature type="domain" description="Tripartite ATP-independent periplasmic transporters DctQ component" evidence="11">
    <location>
        <begin position="271"/>
        <end position="359"/>
    </location>
</feature>
<keyword evidence="6 9" id="KW-1133">Transmembrane helix</keyword>
<dbReference type="GO" id="GO:0005886">
    <property type="term" value="C:plasma membrane"/>
    <property type="evidence" value="ECO:0007669"/>
    <property type="project" value="UniProtKB-SubCell"/>
</dbReference>
<dbReference type="InterPro" id="IPR007387">
    <property type="entry name" value="TRAP_DctQ"/>
</dbReference>
<keyword evidence="5 9" id="KW-0812">Transmembrane</keyword>
<sequence>MPHLDFTLPHWAYWLGLIIFPLIAAALAKRPKPTERRYSLVLGYFILVTGGILGLHRLYLKSLIGLVYIPVFVLILYANAQSQDARAVVSDMANAVRQAERTLEREGERVKTAEADLPALRQKLAEAEAQAEEGSFAKRRAERDVQRAEQRVEQGKTRVAEAEATLETARPAAVTARETLDFWGNVAKYAFWLLLAGVAVDALLLPRLVSKANENLPPDPELSEAEKKLKELEEAERKDDADHVSSGWTGWIDRLSLYCGEFVSYWAVIAVLVYYFEVMSRYVFGSPTNWAHEAMYLMFGMQYLIAGSYAMLTESHVRVDVFYAPLSPRRKAIVDLLTSVFFFIFAGTLLVTSWIFAFDAIAVPSGNSLVSDWARSEIGFSDVVASWNLAQWTDPNIRWGEISFNEWEVPLWPMKWVMVLGGLLLVLQGISKFAQDIRAVMGRA</sequence>
<comment type="similarity">
    <text evidence="8 9">Belongs to the TRAP transporter small permease family.</text>
</comment>
<feature type="transmembrane region" description="Helical" evidence="9">
    <location>
        <begin position="295"/>
        <end position="312"/>
    </location>
</feature>
<feature type="transmembrane region" description="Helical" evidence="9">
    <location>
        <begin position="255"/>
        <end position="275"/>
    </location>
</feature>